<keyword evidence="1" id="KW-1133">Transmembrane helix</keyword>
<feature type="transmembrane region" description="Helical" evidence="1">
    <location>
        <begin position="233"/>
        <end position="254"/>
    </location>
</feature>
<accession>A0A7G9ZBW2</accession>
<name>A0A7G9ZBW2_9EURY</name>
<dbReference type="EMBL" id="MT631700">
    <property type="protein sequence ID" value="QNO57746.1"/>
    <property type="molecule type" value="Genomic_DNA"/>
</dbReference>
<feature type="transmembrane region" description="Helical" evidence="1">
    <location>
        <begin position="80"/>
        <end position="105"/>
    </location>
</feature>
<dbReference type="InterPro" id="IPR057169">
    <property type="entry name" value="DUF7847"/>
</dbReference>
<protein>
    <recommendedName>
        <fullName evidence="2">DUF7847 domain-containing protein</fullName>
    </recommendedName>
</protein>
<feature type="transmembrane region" description="Helical" evidence="1">
    <location>
        <begin position="135"/>
        <end position="157"/>
    </location>
</feature>
<keyword evidence="1" id="KW-0812">Transmembrane</keyword>
<feature type="transmembrane region" description="Helical" evidence="1">
    <location>
        <begin position="260"/>
        <end position="278"/>
    </location>
</feature>
<feature type="transmembrane region" description="Helical" evidence="1">
    <location>
        <begin position="21"/>
        <end position="52"/>
    </location>
</feature>
<organism evidence="3">
    <name type="scientific">Candidatus Methanophaga sp. ANME-1 ERB7</name>
    <dbReference type="NCBI Taxonomy" id="2759913"/>
    <lineage>
        <taxon>Archaea</taxon>
        <taxon>Methanobacteriati</taxon>
        <taxon>Methanobacteriota</taxon>
        <taxon>Stenosarchaea group</taxon>
        <taxon>Methanomicrobia</taxon>
        <taxon>Candidatus Methanophagales</taxon>
        <taxon>Candidatus Methanophagaceae</taxon>
        <taxon>Candidatus Methanophaga</taxon>
    </lineage>
</organism>
<evidence type="ECO:0000259" key="2">
    <source>
        <dbReference type="Pfam" id="PF25231"/>
    </source>
</evidence>
<gene>
    <name evidence="3" type="ORF">GBAFDLPJ_00040</name>
</gene>
<dbReference type="Pfam" id="PF25231">
    <property type="entry name" value="DUF7847"/>
    <property type="match status" value="1"/>
</dbReference>
<dbReference type="AlphaFoldDB" id="A0A7G9ZBW2"/>
<reference evidence="3" key="1">
    <citation type="submission" date="2020-06" db="EMBL/GenBank/DDBJ databases">
        <title>Unique genomic features of the anaerobic methanotrophic archaea.</title>
        <authorList>
            <person name="Chadwick G.L."/>
            <person name="Skennerton C.T."/>
            <person name="Laso-Perez R."/>
            <person name="Leu A.O."/>
            <person name="Speth D.R."/>
            <person name="Yu H."/>
            <person name="Morgan-Lang C."/>
            <person name="Hatzenpichler R."/>
            <person name="Goudeau D."/>
            <person name="Malmstrom R."/>
            <person name="Brazelton W.J."/>
            <person name="Woyke T."/>
            <person name="Hallam S.J."/>
            <person name="Tyson G.W."/>
            <person name="Wegener G."/>
            <person name="Boetius A."/>
            <person name="Orphan V."/>
        </authorList>
    </citation>
    <scope>NUCLEOTIDE SEQUENCE</scope>
</reference>
<feature type="transmembrane region" description="Helical" evidence="1">
    <location>
        <begin position="177"/>
        <end position="203"/>
    </location>
</feature>
<sequence length="292" mass="31417">MGNMVEDIGSVIKKGFNTWKANLCISLPFLFSSIITAIVALIIIGSALLAAVPSLPSLVPHLSQPDKITPELILPLMSQLIQSIGLILAAIIIAVILGVLISAFFNAGAIGMAKEATETGRTSLSDMKEYGKRKFISLLFADIIVGLIALIGFVFLIPGIVYSLPIITTSSEPAPNAILLAMIMVGIICMAVYTLIVTILFALARYSVVIDDLGAVEGVKKGFNIFREHKLDVFLLWLVAGVIGIVVSIILSLIPYIGQFLNVAVSVIVIQPLIVIWWSRFYLSIVKPAEDL</sequence>
<proteinExistence type="predicted"/>
<evidence type="ECO:0000313" key="3">
    <source>
        <dbReference type="EMBL" id="QNO57746.1"/>
    </source>
</evidence>
<feature type="domain" description="DUF7847" evidence="2">
    <location>
        <begin position="76"/>
        <end position="268"/>
    </location>
</feature>
<keyword evidence="1" id="KW-0472">Membrane</keyword>
<evidence type="ECO:0000256" key="1">
    <source>
        <dbReference type="SAM" id="Phobius"/>
    </source>
</evidence>